<accession>A0ACB7V1Y8</accession>
<proteinExistence type="predicted"/>
<evidence type="ECO:0000313" key="1">
    <source>
        <dbReference type="EMBL" id="KAH7667274.1"/>
    </source>
</evidence>
<comment type="caution">
    <text evidence="1">The sequence shown here is derived from an EMBL/GenBank/DDBJ whole genome shotgun (WGS) entry which is preliminary data.</text>
</comment>
<organism evidence="1 2">
    <name type="scientific">Dioscorea alata</name>
    <name type="common">Purple yam</name>
    <dbReference type="NCBI Taxonomy" id="55571"/>
    <lineage>
        <taxon>Eukaryota</taxon>
        <taxon>Viridiplantae</taxon>
        <taxon>Streptophyta</taxon>
        <taxon>Embryophyta</taxon>
        <taxon>Tracheophyta</taxon>
        <taxon>Spermatophyta</taxon>
        <taxon>Magnoliopsida</taxon>
        <taxon>Liliopsida</taxon>
        <taxon>Dioscoreales</taxon>
        <taxon>Dioscoreaceae</taxon>
        <taxon>Dioscorea</taxon>
    </lineage>
</organism>
<reference evidence="2" key="1">
    <citation type="journal article" date="2022" name="Nat. Commun.">
        <title>Chromosome evolution and the genetic basis of agronomically important traits in greater yam.</title>
        <authorList>
            <person name="Bredeson J.V."/>
            <person name="Lyons J.B."/>
            <person name="Oniyinde I.O."/>
            <person name="Okereke N.R."/>
            <person name="Kolade O."/>
            <person name="Nnabue I."/>
            <person name="Nwadili C.O."/>
            <person name="Hribova E."/>
            <person name="Parker M."/>
            <person name="Nwogha J."/>
            <person name="Shu S."/>
            <person name="Carlson J."/>
            <person name="Kariba R."/>
            <person name="Muthemba S."/>
            <person name="Knop K."/>
            <person name="Barton G.J."/>
            <person name="Sherwood A.V."/>
            <person name="Lopez-Montes A."/>
            <person name="Asiedu R."/>
            <person name="Jamnadass R."/>
            <person name="Muchugi A."/>
            <person name="Goodstein D."/>
            <person name="Egesi C.N."/>
            <person name="Featherston J."/>
            <person name="Asfaw A."/>
            <person name="Simpson G.G."/>
            <person name="Dolezel J."/>
            <person name="Hendre P.S."/>
            <person name="Van Deynze A."/>
            <person name="Kumar P.L."/>
            <person name="Obidiegwu J.E."/>
            <person name="Bhattacharjee R."/>
            <person name="Rokhsar D.S."/>
        </authorList>
    </citation>
    <scope>NUCLEOTIDE SEQUENCE [LARGE SCALE GENOMIC DNA]</scope>
    <source>
        <strain evidence="2">cv. TDa95/00328</strain>
    </source>
</reference>
<protein>
    <submittedName>
        <fullName evidence="1">TPR-like protein</fullName>
    </submittedName>
</protein>
<evidence type="ECO:0000313" key="2">
    <source>
        <dbReference type="Proteomes" id="UP000827976"/>
    </source>
</evidence>
<dbReference type="EMBL" id="CM037022">
    <property type="protein sequence ID" value="KAH7667274.1"/>
    <property type="molecule type" value="Genomic_DNA"/>
</dbReference>
<sequence>MRASSIPRLNIAAIFTIFSNYSHYVPNPNSYNILISNLSKSNQPHQSLNLFRTMLSSGVSADAFTLPAVLRSCAALRISGLGSAIHCFSVKSGLYSNLFVASALVFFYVRLGRLLSARYVFDEMPERDAVLWTAMLSGYAQSGEPESALGVLREMVSERIELDGVVMVSLLLSCGQLGWLRHGKSVHGFSVRRCFGLVLSLGNALIDLYVKCGDFSYAEKVFDGMSERDVISWTALILGHGLNGRADDAFKMFDEMRKERIEPNSVTFLGVLSACAHAGMVEKAWGYFSVMNEFGVACELKHYACLIDALARAGQLEEAERLAEEMPVEPDRAVFGAILAGCRVHSNAEVAQRVSKKLLKMHPDKSGYYMSIANIYADLGRPNDAEKMRDFMLEMNVDKFPGLSSIV</sequence>
<gene>
    <name evidence="1" type="ORF">IHE45_12G047900</name>
</gene>
<keyword evidence="2" id="KW-1185">Reference proteome</keyword>
<name>A0ACB7V1Y8_DIOAL</name>
<dbReference type="Proteomes" id="UP000827976">
    <property type="component" value="Chromosome 12"/>
</dbReference>